<evidence type="ECO:0000313" key="2">
    <source>
        <dbReference type="Proteomes" id="UP000593560"/>
    </source>
</evidence>
<reference evidence="1 2" key="1">
    <citation type="journal article" date="2019" name="Genome Biol. Evol.">
        <title>Insights into the evolution of the New World diploid cottons (Gossypium, subgenus Houzingenia) based on genome sequencing.</title>
        <authorList>
            <person name="Grover C.E."/>
            <person name="Arick M.A. 2nd"/>
            <person name="Thrash A."/>
            <person name="Conover J.L."/>
            <person name="Sanders W.S."/>
            <person name="Peterson D.G."/>
            <person name="Frelichowski J.E."/>
            <person name="Scheffler J.A."/>
            <person name="Scheffler B.E."/>
            <person name="Wendel J.F."/>
        </authorList>
    </citation>
    <scope>NUCLEOTIDE SEQUENCE [LARGE SCALE GENOMIC DNA]</scope>
    <source>
        <strain evidence="1">0</strain>
        <tissue evidence="1">Leaf</tissue>
    </source>
</reference>
<accession>A0A7J9GEF8</accession>
<gene>
    <name evidence="1" type="ORF">Gohar_006692</name>
</gene>
<comment type="caution">
    <text evidence="1">The sequence shown here is derived from an EMBL/GenBank/DDBJ whole genome shotgun (WGS) entry which is preliminary data.</text>
</comment>
<dbReference type="EMBL" id="JABFAD010000004">
    <property type="protein sequence ID" value="MBA0795861.1"/>
    <property type="molecule type" value="Genomic_DNA"/>
</dbReference>
<dbReference type="AlphaFoldDB" id="A0A7J9GEF8"/>
<protein>
    <submittedName>
        <fullName evidence="1">Uncharacterized protein</fullName>
    </submittedName>
</protein>
<evidence type="ECO:0000313" key="1">
    <source>
        <dbReference type="EMBL" id="MBA0795861.1"/>
    </source>
</evidence>
<name>A0A7J9GEF8_9ROSI</name>
<dbReference type="Proteomes" id="UP000593560">
    <property type="component" value="Unassembled WGS sequence"/>
</dbReference>
<proteinExistence type="predicted"/>
<organism evidence="1 2">
    <name type="scientific">Gossypium harknessii</name>
    <dbReference type="NCBI Taxonomy" id="34285"/>
    <lineage>
        <taxon>Eukaryota</taxon>
        <taxon>Viridiplantae</taxon>
        <taxon>Streptophyta</taxon>
        <taxon>Embryophyta</taxon>
        <taxon>Tracheophyta</taxon>
        <taxon>Spermatophyta</taxon>
        <taxon>Magnoliopsida</taxon>
        <taxon>eudicotyledons</taxon>
        <taxon>Gunneridae</taxon>
        <taxon>Pentapetalae</taxon>
        <taxon>rosids</taxon>
        <taxon>malvids</taxon>
        <taxon>Malvales</taxon>
        <taxon>Malvaceae</taxon>
        <taxon>Malvoideae</taxon>
        <taxon>Gossypium</taxon>
    </lineage>
</organism>
<sequence length="50" mass="6127">MQKSRSTYGWMDKEMNPQKKFVGDDVNKQFVILQRKQKEERRKRGVQRGR</sequence>
<keyword evidence="2" id="KW-1185">Reference proteome</keyword>